<evidence type="ECO:0000313" key="5">
    <source>
        <dbReference type="Proteomes" id="UP001321498"/>
    </source>
</evidence>
<feature type="domain" description="Activator of Hsp90 ATPase homologue 1/2-like C-terminal" evidence="3">
    <location>
        <begin position="12"/>
        <end position="145"/>
    </location>
</feature>
<evidence type="ECO:0000259" key="3">
    <source>
        <dbReference type="Pfam" id="PF08327"/>
    </source>
</evidence>
<dbReference type="EMBL" id="AP027731">
    <property type="protein sequence ID" value="BDZ46485.1"/>
    <property type="molecule type" value="Genomic_DNA"/>
</dbReference>
<evidence type="ECO:0000313" key="4">
    <source>
        <dbReference type="EMBL" id="BDZ46485.1"/>
    </source>
</evidence>
<sequence>MTTTSVRRHLLASPQRVYDALVSPAAIAAWRVPASMTSEVHEFEPREGGRIRVSLTYDTPDPAGKSSRHTDTYSGRFVRLDPPRLVVEEDEFESDDPAFLGVMRITFTLTEADGGTELVAVHEGCRPASPPRTTRRAGGSRSTGWPASSSRTRV</sequence>
<dbReference type="InterPro" id="IPR013538">
    <property type="entry name" value="ASHA1/2-like_C"/>
</dbReference>
<dbReference type="Pfam" id="PF08327">
    <property type="entry name" value="AHSA1"/>
    <property type="match status" value="1"/>
</dbReference>
<proteinExistence type="inferred from homology"/>
<dbReference type="Proteomes" id="UP001321498">
    <property type="component" value="Chromosome"/>
</dbReference>
<reference evidence="5" key="1">
    <citation type="journal article" date="2019" name="Int. J. Syst. Evol. Microbiol.">
        <title>The Global Catalogue of Microorganisms (GCM) 10K type strain sequencing project: providing services to taxonomists for standard genome sequencing and annotation.</title>
        <authorList>
            <consortium name="The Broad Institute Genomics Platform"/>
            <consortium name="The Broad Institute Genome Sequencing Center for Infectious Disease"/>
            <person name="Wu L."/>
            <person name="Ma J."/>
        </authorList>
    </citation>
    <scope>NUCLEOTIDE SEQUENCE [LARGE SCALE GENOMIC DNA]</scope>
    <source>
        <strain evidence="5">NBRC 108725</strain>
    </source>
</reference>
<keyword evidence="5" id="KW-1185">Reference proteome</keyword>
<feature type="region of interest" description="Disordered" evidence="2">
    <location>
        <begin position="51"/>
        <end position="75"/>
    </location>
</feature>
<dbReference type="Gene3D" id="3.30.530.20">
    <property type="match status" value="1"/>
</dbReference>
<dbReference type="RefSeq" id="WP_286276540.1">
    <property type="nucleotide sequence ID" value="NZ_AP027731.1"/>
</dbReference>
<comment type="similarity">
    <text evidence="1">Belongs to the AHA1 family.</text>
</comment>
<name>A0ABM8GDW5_9MICO</name>
<evidence type="ECO:0000256" key="2">
    <source>
        <dbReference type="SAM" id="MobiDB-lite"/>
    </source>
</evidence>
<gene>
    <name evidence="4" type="ORF">GCM10025866_23940</name>
</gene>
<dbReference type="SUPFAM" id="SSF55961">
    <property type="entry name" value="Bet v1-like"/>
    <property type="match status" value="1"/>
</dbReference>
<accession>A0ABM8GDW5</accession>
<feature type="region of interest" description="Disordered" evidence="2">
    <location>
        <begin position="124"/>
        <end position="154"/>
    </location>
</feature>
<organism evidence="4 5">
    <name type="scientific">Naasia aerilata</name>
    <dbReference type="NCBI Taxonomy" id="1162966"/>
    <lineage>
        <taxon>Bacteria</taxon>
        <taxon>Bacillati</taxon>
        <taxon>Actinomycetota</taxon>
        <taxon>Actinomycetes</taxon>
        <taxon>Micrococcales</taxon>
        <taxon>Microbacteriaceae</taxon>
        <taxon>Naasia</taxon>
    </lineage>
</organism>
<feature type="compositionally biased region" description="Polar residues" evidence="2">
    <location>
        <begin position="145"/>
        <end position="154"/>
    </location>
</feature>
<protein>
    <recommendedName>
        <fullName evidence="3">Activator of Hsp90 ATPase homologue 1/2-like C-terminal domain-containing protein</fullName>
    </recommendedName>
</protein>
<dbReference type="InterPro" id="IPR023393">
    <property type="entry name" value="START-like_dom_sf"/>
</dbReference>
<evidence type="ECO:0000256" key="1">
    <source>
        <dbReference type="ARBA" id="ARBA00006817"/>
    </source>
</evidence>